<dbReference type="SUPFAM" id="SSF53187">
    <property type="entry name" value="Zn-dependent exopeptidases"/>
    <property type="match status" value="1"/>
</dbReference>
<accession>A0AAV4JJJ7</accession>
<dbReference type="GO" id="GO:0043604">
    <property type="term" value="P:amide biosynthetic process"/>
    <property type="evidence" value="ECO:0007669"/>
    <property type="project" value="TreeGrafter"/>
</dbReference>
<evidence type="ECO:0000256" key="12">
    <source>
        <dbReference type="ARBA" id="ARBA00047874"/>
    </source>
</evidence>
<name>A0AAV4JJJ7_9GAST</name>
<evidence type="ECO:0000313" key="27">
    <source>
        <dbReference type="EMBL" id="GFS21878.1"/>
    </source>
</evidence>
<reference evidence="27 28" key="1">
    <citation type="journal article" date="2021" name="Elife">
        <title>Chloroplast acquisition without the gene transfer in kleptoplastic sea slugs, Plakobranchus ocellatus.</title>
        <authorList>
            <person name="Maeda T."/>
            <person name="Takahashi S."/>
            <person name="Yoshida T."/>
            <person name="Shimamura S."/>
            <person name="Takaki Y."/>
            <person name="Nagai Y."/>
            <person name="Toyoda A."/>
            <person name="Suzuki Y."/>
            <person name="Arimoto A."/>
            <person name="Ishii H."/>
            <person name="Satoh N."/>
            <person name="Nishiyama T."/>
            <person name="Hasebe M."/>
            <person name="Maruyama T."/>
            <person name="Minagawa J."/>
            <person name="Obokata J."/>
            <person name="Shigenobu S."/>
        </authorList>
    </citation>
    <scope>NUCLEOTIDE SEQUENCE [LARGE SCALE GENOMIC DNA]</scope>
</reference>
<feature type="signal peptide" evidence="26">
    <location>
        <begin position="1"/>
        <end position="21"/>
    </location>
</feature>
<comment type="catalytic activity">
    <reaction evidence="25">
        <text>N-(9Z-octadecenoyl)-L-lysine + H2O = L-lysine + (9Z)-octadecenoate</text>
        <dbReference type="Rhea" id="RHEA:64192"/>
        <dbReference type="ChEBI" id="CHEBI:15377"/>
        <dbReference type="ChEBI" id="CHEBI:30823"/>
        <dbReference type="ChEBI" id="CHEBI:32551"/>
        <dbReference type="ChEBI" id="CHEBI:149731"/>
    </reaction>
    <physiologicalReaction direction="left-to-right" evidence="25">
        <dbReference type="Rhea" id="RHEA:64193"/>
    </physiologicalReaction>
</comment>
<evidence type="ECO:0000256" key="1">
    <source>
        <dbReference type="ARBA" id="ARBA00004872"/>
    </source>
</evidence>
<dbReference type="Gene3D" id="1.10.150.900">
    <property type="match status" value="1"/>
</dbReference>
<evidence type="ECO:0000256" key="17">
    <source>
        <dbReference type="ARBA" id="ARBA00048579"/>
    </source>
</evidence>
<comment type="catalytic activity">
    <reaction evidence="9">
        <text>N-(4Z,7Z,10Z,13Z,16Z,19Z-docosahexaenoyl)-L-phenylalanine + H2O = (4Z,7Z,10Z,13Z,16Z,19Z)-docosahexaenoate + L-phenylalanine</text>
        <dbReference type="Rhea" id="RHEA:64132"/>
        <dbReference type="ChEBI" id="CHEBI:15377"/>
        <dbReference type="ChEBI" id="CHEBI:58095"/>
        <dbReference type="ChEBI" id="CHEBI:77016"/>
        <dbReference type="ChEBI" id="CHEBI:149701"/>
    </reaction>
    <physiologicalReaction direction="left-to-right" evidence="9">
        <dbReference type="Rhea" id="RHEA:64133"/>
    </physiologicalReaction>
</comment>
<keyword evidence="28" id="KW-1185">Reference proteome</keyword>
<evidence type="ECO:0000256" key="20">
    <source>
        <dbReference type="ARBA" id="ARBA00048822"/>
    </source>
</evidence>
<dbReference type="FunFam" id="3.40.630.10:FF:000027">
    <property type="entry name" value="N-fatty-acyl-amino acid synthase/hydrolase PM20D1"/>
    <property type="match status" value="1"/>
</dbReference>
<evidence type="ECO:0000256" key="26">
    <source>
        <dbReference type="SAM" id="SignalP"/>
    </source>
</evidence>
<evidence type="ECO:0000256" key="3">
    <source>
        <dbReference type="ARBA" id="ARBA00022670"/>
    </source>
</evidence>
<evidence type="ECO:0000256" key="5">
    <source>
        <dbReference type="ARBA" id="ARBA00022801"/>
    </source>
</evidence>
<comment type="catalytic activity">
    <reaction evidence="13">
        <text>N-hexadecanoyl-L-phenylalanine + H2O = hexadecanoate + L-phenylalanine</text>
        <dbReference type="Rhea" id="RHEA:64124"/>
        <dbReference type="ChEBI" id="CHEBI:7896"/>
        <dbReference type="ChEBI" id="CHEBI:15377"/>
        <dbReference type="ChEBI" id="CHEBI:58095"/>
        <dbReference type="ChEBI" id="CHEBI:149699"/>
    </reaction>
    <physiologicalReaction direction="left-to-right" evidence="13">
        <dbReference type="Rhea" id="RHEA:64125"/>
    </physiologicalReaction>
</comment>
<comment type="catalytic activity">
    <reaction evidence="24">
        <text>N-(5Z,8Z,11Z,14Z-eicosatetraenoyl)-L-serine + H2O = (5Z,8Z,11Z,14Z)-eicosatetraenoate + L-serine</text>
        <dbReference type="Rhea" id="RHEA:64116"/>
        <dbReference type="ChEBI" id="CHEBI:15377"/>
        <dbReference type="ChEBI" id="CHEBI:32395"/>
        <dbReference type="ChEBI" id="CHEBI:33384"/>
        <dbReference type="ChEBI" id="CHEBI:149697"/>
    </reaction>
    <physiologicalReaction direction="left-to-right" evidence="24">
        <dbReference type="Rhea" id="RHEA:64117"/>
    </physiologicalReaction>
    <physiologicalReaction direction="right-to-left" evidence="24">
        <dbReference type="Rhea" id="RHEA:64118"/>
    </physiologicalReaction>
</comment>
<comment type="catalytic activity">
    <reaction evidence="8">
        <text>(9Z)-octadecenoate + glycine = N-(9Z-octadecenoyl)glycine + H2O</text>
        <dbReference type="Rhea" id="RHEA:51316"/>
        <dbReference type="ChEBI" id="CHEBI:15377"/>
        <dbReference type="ChEBI" id="CHEBI:30823"/>
        <dbReference type="ChEBI" id="CHEBI:57305"/>
        <dbReference type="ChEBI" id="CHEBI:133992"/>
    </reaction>
    <physiologicalReaction direction="right-to-left" evidence="8">
        <dbReference type="Rhea" id="RHEA:51318"/>
    </physiologicalReaction>
</comment>
<comment type="catalytic activity">
    <reaction evidence="18">
        <text>N-(9Z-octadecenoyl)-L-serine + H2O = L-serine + (9Z)-octadecenoate</text>
        <dbReference type="Rhea" id="RHEA:51352"/>
        <dbReference type="ChEBI" id="CHEBI:15377"/>
        <dbReference type="ChEBI" id="CHEBI:30823"/>
        <dbReference type="ChEBI" id="CHEBI:33384"/>
        <dbReference type="ChEBI" id="CHEBI:134031"/>
    </reaction>
    <physiologicalReaction direction="left-to-right" evidence="18">
        <dbReference type="Rhea" id="RHEA:51353"/>
    </physiologicalReaction>
</comment>
<evidence type="ECO:0000256" key="11">
    <source>
        <dbReference type="ARBA" id="ARBA00047866"/>
    </source>
</evidence>
<evidence type="ECO:0000256" key="6">
    <source>
        <dbReference type="ARBA" id="ARBA00022833"/>
    </source>
</evidence>
<evidence type="ECO:0000256" key="7">
    <source>
        <dbReference type="ARBA" id="ARBA00046147"/>
    </source>
</evidence>
<dbReference type="Proteomes" id="UP000762676">
    <property type="component" value="Unassembled WGS sequence"/>
</dbReference>
<evidence type="ECO:0000256" key="25">
    <source>
        <dbReference type="ARBA" id="ARBA00049457"/>
    </source>
</evidence>
<comment type="function">
    <text evidence="7">Secreted enzyme that regulates the endogenous N-fatty acyl amino acid (NAAs) tissue and circulating levels by functioning as a bidirectional NAA synthase/hydrolase. It condenses free fatty acids and free amino acids to generate NAAs and bidirectionally catalyzes the reverse hydrolysis reaction. Some of these NAAs stimulate oxidative metabolism via mitochondrial uncoupling, increasing energy expenditure in a UPC1-independent manner. Thereby, this secreted protein may indirectly regulate whole body energy expenditure. PM20D1 circulates in tight association with both low- and high-density (LDL and HDL,respectively) lipoprotein particles.</text>
</comment>
<evidence type="ECO:0000256" key="2">
    <source>
        <dbReference type="ARBA" id="ARBA00006247"/>
    </source>
</evidence>
<protein>
    <submittedName>
        <fullName evidence="27">N-fatty-acyl-amino acid synthase/hydrolase PM20D1.1</fullName>
    </submittedName>
</protein>
<dbReference type="EMBL" id="BMAT01013872">
    <property type="protein sequence ID" value="GFS21878.1"/>
    <property type="molecule type" value="Genomic_DNA"/>
</dbReference>
<dbReference type="InterPro" id="IPR002933">
    <property type="entry name" value="Peptidase_M20"/>
</dbReference>
<keyword evidence="26" id="KW-0732">Signal</keyword>
<feature type="chain" id="PRO_5043932469" evidence="26">
    <location>
        <begin position="22"/>
        <end position="417"/>
    </location>
</feature>
<comment type="similarity">
    <text evidence="2">Belongs to the peptidase M20A family.</text>
</comment>
<dbReference type="PANTHER" id="PTHR45962">
    <property type="entry name" value="N-FATTY-ACYL-AMINO ACID SYNTHASE/HYDROLASE PM20D1"/>
    <property type="match status" value="1"/>
</dbReference>
<dbReference type="GO" id="GO:0043605">
    <property type="term" value="P:amide catabolic process"/>
    <property type="evidence" value="ECO:0007669"/>
    <property type="project" value="TreeGrafter"/>
</dbReference>
<dbReference type="GO" id="GO:0006520">
    <property type="term" value="P:amino acid metabolic process"/>
    <property type="evidence" value="ECO:0007669"/>
    <property type="project" value="TreeGrafter"/>
</dbReference>
<evidence type="ECO:0000256" key="19">
    <source>
        <dbReference type="ARBA" id="ARBA00048729"/>
    </source>
</evidence>
<evidence type="ECO:0000256" key="24">
    <source>
        <dbReference type="ARBA" id="ARBA00049100"/>
    </source>
</evidence>
<keyword evidence="6" id="KW-0862">Zinc</keyword>
<comment type="catalytic activity">
    <reaction evidence="12">
        <text>(5Z,8Z,11Z,14Z)-eicosatetraenoate + L-phenylalanine = N-(5Z,8Z,11Z,14Z-eicosatetraenoyl)-L-phenylalanine + H2O</text>
        <dbReference type="Rhea" id="RHEA:51312"/>
        <dbReference type="ChEBI" id="CHEBI:15377"/>
        <dbReference type="ChEBI" id="CHEBI:32395"/>
        <dbReference type="ChEBI" id="CHEBI:58095"/>
        <dbReference type="ChEBI" id="CHEBI:134022"/>
    </reaction>
    <physiologicalReaction direction="left-to-right" evidence="12">
        <dbReference type="Rhea" id="RHEA:51313"/>
    </physiologicalReaction>
    <physiologicalReaction direction="right-to-left" evidence="12">
        <dbReference type="Rhea" id="RHEA:51314"/>
    </physiologicalReaction>
</comment>
<comment type="catalytic activity">
    <reaction evidence="23">
        <text>L-phenylalanine + (9Z)-octadecenoate = N-(9Z-octadecenoyl)-L-phenylalanine + H2O</text>
        <dbReference type="Rhea" id="RHEA:51300"/>
        <dbReference type="ChEBI" id="CHEBI:15377"/>
        <dbReference type="ChEBI" id="CHEBI:30823"/>
        <dbReference type="ChEBI" id="CHEBI:58095"/>
        <dbReference type="ChEBI" id="CHEBI:134020"/>
    </reaction>
    <physiologicalReaction direction="left-to-right" evidence="23">
        <dbReference type="Rhea" id="RHEA:51301"/>
    </physiologicalReaction>
    <physiologicalReaction direction="right-to-left" evidence="23">
        <dbReference type="Rhea" id="RHEA:51302"/>
    </physiologicalReaction>
</comment>
<comment type="catalytic activity">
    <reaction evidence="16">
        <text>N-(5Z,8Z,11Z,14Z)-eicosatetraenoyl-glycine + H2O = (5Z,8Z,11Z,14Z)-eicosatetraenoate + glycine</text>
        <dbReference type="Rhea" id="RHEA:64108"/>
        <dbReference type="ChEBI" id="CHEBI:15377"/>
        <dbReference type="ChEBI" id="CHEBI:32395"/>
        <dbReference type="ChEBI" id="CHEBI:57305"/>
        <dbReference type="ChEBI" id="CHEBI:59002"/>
    </reaction>
    <physiologicalReaction direction="left-to-right" evidence="16">
        <dbReference type="Rhea" id="RHEA:64109"/>
    </physiologicalReaction>
    <physiologicalReaction direction="right-to-left" evidence="16">
        <dbReference type="Rhea" id="RHEA:64110"/>
    </physiologicalReaction>
</comment>
<evidence type="ECO:0000256" key="14">
    <source>
        <dbReference type="ARBA" id="ARBA00048145"/>
    </source>
</evidence>
<comment type="catalytic activity">
    <reaction evidence="20">
        <text>N-(9Z-octadecenoyl)-L-tryptophan + H2O = L-tryptophan + (9Z)-octadecenoate</text>
        <dbReference type="Rhea" id="RHEA:64176"/>
        <dbReference type="ChEBI" id="CHEBI:15377"/>
        <dbReference type="ChEBI" id="CHEBI:30823"/>
        <dbReference type="ChEBI" id="CHEBI:57912"/>
        <dbReference type="ChEBI" id="CHEBI:149733"/>
    </reaction>
    <physiologicalReaction direction="left-to-right" evidence="20">
        <dbReference type="Rhea" id="RHEA:64177"/>
    </physiologicalReaction>
</comment>
<comment type="catalytic activity">
    <reaction evidence="15">
        <text>N-(9Z-octadecenoyl)-L-asparagine + H2O = L-asparagine + (9Z)-octadecenoate</text>
        <dbReference type="Rhea" id="RHEA:64136"/>
        <dbReference type="ChEBI" id="CHEBI:15377"/>
        <dbReference type="ChEBI" id="CHEBI:30823"/>
        <dbReference type="ChEBI" id="CHEBI:58048"/>
        <dbReference type="ChEBI" id="CHEBI:149730"/>
    </reaction>
    <physiologicalReaction direction="left-to-right" evidence="15">
        <dbReference type="Rhea" id="RHEA:64137"/>
    </physiologicalReaction>
</comment>
<evidence type="ECO:0000256" key="16">
    <source>
        <dbReference type="ARBA" id="ARBA00048402"/>
    </source>
</evidence>
<dbReference type="PANTHER" id="PTHR45962:SF1">
    <property type="entry name" value="N-FATTY-ACYL-AMINO ACID SYNTHASE_HYDROLASE PM20D1"/>
    <property type="match status" value="1"/>
</dbReference>
<comment type="pathway">
    <text evidence="1">Lipid metabolism; fatty acid metabolism.</text>
</comment>
<evidence type="ECO:0000256" key="4">
    <source>
        <dbReference type="ARBA" id="ARBA00022723"/>
    </source>
</evidence>
<evidence type="ECO:0000256" key="18">
    <source>
        <dbReference type="ARBA" id="ARBA00048597"/>
    </source>
</evidence>
<evidence type="ECO:0000256" key="8">
    <source>
        <dbReference type="ARBA" id="ARBA00047450"/>
    </source>
</evidence>
<comment type="catalytic activity">
    <reaction evidence="11">
        <text>N-(9Z-octadecenoyl)-L-tyrosine + H2O = L-tyrosine + (9Z)-octadecenoate</text>
        <dbReference type="Rhea" id="RHEA:64184"/>
        <dbReference type="ChEBI" id="CHEBI:15377"/>
        <dbReference type="ChEBI" id="CHEBI:30823"/>
        <dbReference type="ChEBI" id="CHEBI:58315"/>
        <dbReference type="ChEBI" id="CHEBI:149734"/>
    </reaction>
    <physiologicalReaction direction="left-to-right" evidence="11">
        <dbReference type="Rhea" id="RHEA:64185"/>
    </physiologicalReaction>
</comment>
<evidence type="ECO:0000256" key="15">
    <source>
        <dbReference type="ARBA" id="ARBA00048380"/>
    </source>
</evidence>
<keyword evidence="5" id="KW-0378">Hydrolase</keyword>
<gene>
    <name evidence="27" type="ORF">ElyMa_006936100</name>
</gene>
<dbReference type="GO" id="GO:0008233">
    <property type="term" value="F:peptidase activity"/>
    <property type="evidence" value="ECO:0007669"/>
    <property type="project" value="UniProtKB-KW"/>
</dbReference>
<dbReference type="InterPro" id="IPR047177">
    <property type="entry name" value="Pept_M20A"/>
</dbReference>
<sequence>MLKGVVASAVLLLVVVLVVRTVHLSRRPPQTSECKPTDSDFIPLNDERLQRFQKAISFESVSRDDGDSNSDEMFRYGEFIIASFPHIHRHSPLVTWERVNNLSLLYHVQGSDPSLRPYLLMAHTDVVPVTNLDQWNAPPFSGEVKDGFIYGRGTIDDKNNVMGILEATEFMLASKIRPQRSFYVALGHDEEIRGYQGAGLVAKRLAEKGVKEFEFIVDEGMAVFEGIIDGVSSPVASVGVSEKGMIVVKLSVEMPPGHSSMPPKETPITVLANAVKRLADNPQPSMLGYGVETDMFESLVPEVLDYDRAVIGDPRVKMEVIQAMEPHPVAGYRDTDFGYQVTIMVGNTDTIHYLNFTGDVYRFSPTHMFPGDPERFHGINERMSVKNYEQVINFFYHLIRNADQAGLSPAHSTHSDL</sequence>
<comment type="catalytic activity">
    <reaction evidence="14">
        <text>N-(9Z-octadecenoyl)-L-methionine + H2O = (9Z)-octadecenoate + L-methionine</text>
        <dbReference type="Rhea" id="RHEA:64144"/>
        <dbReference type="ChEBI" id="CHEBI:15377"/>
        <dbReference type="ChEBI" id="CHEBI:30823"/>
        <dbReference type="ChEBI" id="CHEBI:57844"/>
        <dbReference type="ChEBI" id="CHEBI:149732"/>
    </reaction>
    <physiologicalReaction direction="left-to-right" evidence="14">
        <dbReference type="Rhea" id="RHEA:64145"/>
    </physiologicalReaction>
</comment>
<comment type="catalytic activity">
    <reaction evidence="19">
        <text>N-(9Z-octadecenoyl)-L-glutamine + H2O = L-glutamine + (9Z)-octadecenoate</text>
        <dbReference type="Rhea" id="RHEA:51356"/>
        <dbReference type="ChEBI" id="CHEBI:15377"/>
        <dbReference type="ChEBI" id="CHEBI:30823"/>
        <dbReference type="ChEBI" id="CHEBI:58359"/>
        <dbReference type="ChEBI" id="CHEBI:134033"/>
    </reaction>
    <physiologicalReaction direction="left-to-right" evidence="19">
        <dbReference type="Rhea" id="RHEA:51357"/>
    </physiologicalReaction>
</comment>
<evidence type="ECO:0000256" key="22">
    <source>
        <dbReference type="ARBA" id="ARBA00048840"/>
    </source>
</evidence>
<evidence type="ECO:0000256" key="13">
    <source>
        <dbReference type="ARBA" id="ARBA00047879"/>
    </source>
</evidence>
<comment type="catalytic activity">
    <reaction evidence="17">
        <text>an N-acyl-L-amino acid + H2O = an L-alpha-amino acid + a carboxylate</text>
        <dbReference type="Rhea" id="RHEA:15565"/>
        <dbReference type="ChEBI" id="CHEBI:15377"/>
        <dbReference type="ChEBI" id="CHEBI:29067"/>
        <dbReference type="ChEBI" id="CHEBI:59869"/>
        <dbReference type="ChEBI" id="CHEBI:59874"/>
        <dbReference type="EC" id="3.5.1.14"/>
    </reaction>
    <physiologicalReaction direction="left-to-right" evidence="17">
        <dbReference type="Rhea" id="RHEA:15566"/>
    </physiologicalReaction>
    <physiologicalReaction direction="right-to-left" evidence="17">
        <dbReference type="Rhea" id="RHEA:15567"/>
    </physiologicalReaction>
</comment>
<evidence type="ECO:0000256" key="23">
    <source>
        <dbReference type="ARBA" id="ARBA00048879"/>
    </source>
</evidence>
<evidence type="ECO:0000256" key="21">
    <source>
        <dbReference type="ARBA" id="ARBA00048827"/>
    </source>
</evidence>
<dbReference type="GO" id="GO:0004046">
    <property type="term" value="F:aminoacylase activity"/>
    <property type="evidence" value="ECO:0007669"/>
    <property type="project" value="UniProtKB-EC"/>
</dbReference>
<comment type="catalytic activity">
    <reaction evidence="21">
        <text>N-(9Z-octadecenoyl)-L-leucine + H2O = L-leucine + (9Z)-octadecenoate</text>
        <dbReference type="Rhea" id="RHEA:51360"/>
        <dbReference type="ChEBI" id="CHEBI:15377"/>
        <dbReference type="ChEBI" id="CHEBI:30823"/>
        <dbReference type="ChEBI" id="CHEBI:57427"/>
        <dbReference type="ChEBI" id="CHEBI:134035"/>
    </reaction>
    <physiologicalReaction direction="left-to-right" evidence="21">
        <dbReference type="Rhea" id="RHEA:51361"/>
    </physiologicalReaction>
    <physiologicalReaction direction="right-to-left" evidence="21">
        <dbReference type="Rhea" id="RHEA:51362"/>
    </physiologicalReaction>
</comment>
<dbReference type="Gene3D" id="3.40.630.10">
    <property type="entry name" value="Zn peptidases"/>
    <property type="match status" value="1"/>
</dbReference>
<dbReference type="GO" id="GO:0046872">
    <property type="term" value="F:metal ion binding"/>
    <property type="evidence" value="ECO:0007669"/>
    <property type="project" value="UniProtKB-KW"/>
</dbReference>
<organism evidence="27 28">
    <name type="scientific">Elysia marginata</name>
    <dbReference type="NCBI Taxonomy" id="1093978"/>
    <lineage>
        <taxon>Eukaryota</taxon>
        <taxon>Metazoa</taxon>
        <taxon>Spiralia</taxon>
        <taxon>Lophotrochozoa</taxon>
        <taxon>Mollusca</taxon>
        <taxon>Gastropoda</taxon>
        <taxon>Heterobranchia</taxon>
        <taxon>Euthyneura</taxon>
        <taxon>Panpulmonata</taxon>
        <taxon>Sacoglossa</taxon>
        <taxon>Placobranchoidea</taxon>
        <taxon>Plakobranchidae</taxon>
        <taxon>Elysia</taxon>
    </lineage>
</organism>
<dbReference type="GO" id="GO:0006508">
    <property type="term" value="P:proteolysis"/>
    <property type="evidence" value="ECO:0007669"/>
    <property type="project" value="UniProtKB-KW"/>
</dbReference>
<comment type="catalytic activity">
    <reaction evidence="22">
        <text>an N-acyl-aromatic L-alpha-amino acid + H2O = an aromatic L-alpha-amino acid + a carboxylate</text>
        <dbReference type="Rhea" id="RHEA:54184"/>
        <dbReference type="ChEBI" id="CHEBI:15377"/>
        <dbReference type="ChEBI" id="CHEBI:29067"/>
        <dbReference type="ChEBI" id="CHEBI:84824"/>
        <dbReference type="ChEBI" id="CHEBI:138093"/>
        <dbReference type="EC" id="3.5.1.114"/>
    </reaction>
    <physiologicalReaction direction="left-to-right" evidence="22">
        <dbReference type="Rhea" id="RHEA:54185"/>
    </physiologicalReaction>
    <physiologicalReaction direction="right-to-left" evidence="22">
        <dbReference type="Rhea" id="RHEA:54186"/>
    </physiologicalReaction>
</comment>
<proteinExistence type="inferred from homology"/>
<keyword evidence="4" id="KW-0479">Metal-binding</keyword>
<dbReference type="Pfam" id="PF01546">
    <property type="entry name" value="Peptidase_M20"/>
    <property type="match status" value="1"/>
</dbReference>
<comment type="caution">
    <text evidence="27">The sequence shown here is derived from an EMBL/GenBank/DDBJ whole genome shotgun (WGS) entry which is preliminary data.</text>
</comment>
<keyword evidence="3" id="KW-0645">Protease</keyword>
<dbReference type="AlphaFoldDB" id="A0AAV4JJJ7"/>
<evidence type="ECO:0000256" key="10">
    <source>
        <dbReference type="ARBA" id="ARBA00047723"/>
    </source>
</evidence>
<evidence type="ECO:0000313" key="28">
    <source>
        <dbReference type="Proteomes" id="UP000762676"/>
    </source>
</evidence>
<comment type="catalytic activity">
    <reaction evidence="10">
        <text>N-octadecanoyl-L-phenylalanine + H2O = octadecanoate + L-phenylalanine</text>
        <dbReference type="Rhea" id="RHEA:64128"/>
        <dbReference type="ChEBI" id="CHEBI:15377"/>
        <dbReference type="ChEBI" id="CHEBI:25629"/>
        <dbReference type="ChEBI" id="CHEBI:58095"/>
        <dbReference type="ChEBI" id="CHEBI:149700"/>
    </reaction>
    <physiologicalReaction direction="left-to-right" evidence="10">
        <dbReference type="Rhea" id="RHEA:64129"/>
    </physiologicalReaction>
</comment>
<evidence type="ECO:0000256" key="9">
    <source>
        <dbReference type="ARBA" id="ARBA00047567"/>
    </source>
</evidence>